<dbReference type="SUPFAM" id="SSF50249">
    <property type="entry name" value="Nucleic acid-binding proteins"/>
    <property type="match status" value="1"/>
</dbReference>
<protein>
    <recommendedName>
        <fullName evidence="2 3">Single-stranded DNA-binding protein</fullName>
    </recommendedName>
</protein>
<accession>A0ABX9AMP9</accession>
<sequence>MAINLIVASGNIGKDAEQRWTPNGKCIASFSLPVKQGYGEHEKTSWVQCRLLGPRAEKLPQYLTTGTKVMVTGEFALDEWTDPQGNKRTAPVIIVNDIDFGGQSHKQEQKGSPSQGASAPAQQHNQPAIDFTDDIPF</sequence>
<evidence type="ECO:0000256" key="2">
    <source>
        <dbReference type="PIRNR" id="PIRNR002070"/>
    </source>
</evidence>
<dbReference type="Pfam" id="PF00436">
    <property type="entry name" value="SSB"/>
    <property type="match status" value="1"/>
</dbReference>
<dbReference type="PANTHER" id="PTHR10302">
    <property type="entry name" value="SINGLE-STRANDED DNA-BINDING PROTEIN"/>
    <property type="match status" value="1"/>
</dbReference>
<dbReference type="Proteomes" id="UP000825886">
    <property type="component" value="Chromosome"/>
</dbReference>
<feature type="compositionally biased region" description="Polar residues" evidence="4">
    <location>
        <begin position="110"/>
        <end position="126"/>
    </location>
</feature>
<dbReference type="InterPro" id="IPR000424">
    <property type="entry name" value="Primosome_PriB/ssb"/>
</dbReference>
<keyword evidence="6" id="KW-1185">Reference proteome</keyword>
<feature type="region of interest" description="Disordered" evidence="4">
    <location>
        <begin position="98"/>
        <end position="137"/>
    </location>
</feature>
<gene>
    <name evidence="5" type="ORF">K6K13_02455</name>
</gene>
<evidence type="ECO:0000313" key="5">
    <source>
        <dbReference type="EMBL" id="QZN96353.1"/>
    </source>
</evidence>
<dbReference type="NCBIfam" id="TIGR00621">
    <property type="entry name" value="ssb"/>
    <property type="match status" value="1"/>
</dbReference>
<dbReference type="EMBL" id="CP081864">
    <property type="protein sequence ID" value="QZN96353.1"/>
    <property type="molecule type" value="Genomic_DNA"/>
</dbReference>
<reference evidence="5 6" key="1">
    <citation type="submission" date="2021-08" db="EMBL/GenBank/DDBJ databases">
        <title>Culture and genomic analysis of Symbiopectobacterium purcellii sp. nov. gen. nov., isolated from the leafhopper Empoasca decipiens.</title>
        <authorList>
            <person name="Nadal-Jimenez P."/>
            <person name="Siozios S."/>
            <person name="Halliday N."/>
            <person name="Camara M."/>
            <person name="Hurst G.D.D."/>
        </authorList>
    </citation>
    <scope>NUCLEOTIDE SEQUENCE [LARGE SCALE GENOMIC DNA]</scope>
    <source>
        <strain evidence="5 6">SyEd1</strain>
    </source>
</reference>
<evidence type="ECO:0000313" key="6">
    <source>
        <dbReference type="Proteomes" id="UP000825886"/>
    </source>
</evidence>
<evidence type="ECO:0000256" key="1">
    <source>
        <dbReference type="ARBA" id="ARBA00023125"/>
    </source>
</evidence>
<organism evidence="5 6">
    <name type="scientific">Symbiopectobacterium purcellii</name>
    <dbReference type="NCBI Taxonomy" id="2871826"/>
    <lineage>
        <taxon>Bacteria</taxon>
        <taxon>Pseudomonadati</taxon>
        <taxon>Pseudomonadota</taxon>
        <taxon>Gammaproteobacteria</taxon>
        <taxon>Enterobacterales</taxon>
        <taxon>Enterobacteriaceae</taxon>
    </lineage>
</organism>
<dbReference type="GO" id="GO:0003677">
    <property type="term" value="F:DNA binding"/>
    <property type="evidence" value="ECO:0007669"/>
    <property type="project" value="UniProtKB-KW"/>
</dbReference>
<keyword evidence="1 2" id="KW-0238">DNA-binding</keyword>
<dbReference type="CDD" id="cd04496">
    <property type="entry name" value="SSB_OBF"/>
    <property type="match status" value="1"/>
</dbReference>
<dbReference type="PANTHER" id="PTHR10302:SF0">
    <property type="entry name" value="SINGLE-STRANDED DNA-BINDING PROTEIN, MITOCHONDRIAL"/>
    <property type="match status" value="1"/>
</dbReference>
<dbReference type="PIRSF" id="PIRSF002070">
    <property type="entry name" value="SSB"/>
    <property type="match status" value="1"/>
</dbReference>
<dbReference type="InterPro" id="IPR011344">
    <property type="entry name" value="ssDNA-bd"/>
</dbReference>
<proteinExistence type="predicted"/>
<name>A0ABX9AMP9_9ENTR</name>
<dbReference type="InterPro" id="IPR012340">
    <property type="entry name" value="NA-bd_OB-fold"/>
</dbReference>
<dbReference type="Gene3D" id="2.40.50.140">
    <property type="entry name" value="Nucleic acid-binding proteins"/>
    <property type="match status" value="1"/>
</dbReference>
<evidence type="ECO:0000256" key="4">
    <source>
        <dbReference type="SAM" id="MobiDB-lite"/>
    </source>
</evidence>
<dbReference type="PROSITE" id="PS50935">
    <property type="entry name" value="SSB"/>
    <property type="match status" value="1"/>
</dbReference>
<evidence type="ECO:0000256" key="3">
    <source>
        <dbReference type="RuleBase" id="RU000524"/>
    </source>
</evidence>
<dbReference type="RefSeq" id="WP_222159405.1">
    <property type="nucleotide sequence ID" value="NZ_CP081864.1"/>
</dbReference>